<dbReference type="GO" id="GO:0045180">
    <property type="term" value="C:basal cortex"/>
    <property type="evidence" value="ECO:0007669"/>
    <property type="project" value="TreeGrafter"/>
</dbReference>
<evidence type="ECO:0000256" key="1">
    <source>
        <dbReference type="ARBA" id="ARBA00004186"/>
    </source>
</evidence>
<feature type="domain" description="TOG" evidence="19">
    <location>
        <begin position="1"/>
        <end position="168"/>
    </location>
</feature>
<feature type="region of interest" description="Disordered" evidence="18">
    <location>
        <begin position="1007"/>
        <end position="1057"/>
    </location>
</feature>
<proteinExistence type="inferred from homology"/>
<keyword evidence="21" id="KW-1185">Reference proteome</keyword>
<keyword evidence="13" id="KW-0333">Golgi apparatus</keyword>
<dbReference type="Pfam" id="PF21041">
    <property type="entry name" value="XMAP215_CLASP_TOG"/>
    <property type="match status" value="1"/>
</dbReference>
<keyword evidence="16" id="KW-0137">Centromere</keyword>
<dbReference type="GO" id="GO:0005876">
    <property type="term" value="C:spindle microtubule"/>
    <property type="evidence" value="ECO:0007669"/>
    <property type="project" value="TreeGrafter"/>
</dbReference>
<keyword evidence="15" id="KW-0131">Cell cycle</keyword>
<accession>A0A7L4NS86</accession>
<feature type="compositionally biased region" description="Polar residues" evidence="18">
    <location>
        <begin position="1030"/>
        <end position="1051"/>
    </location>
</feature>
<comment type="caution">
    <text evidence="20">The sequence shown here is derived from an EMBL/GenBank/DDBJ whole genome shotgun (WGS) entry which is preliminary data.</text>
</comment>
<evidence type="ECO:0000256" key="17">
    <source>
        <dbReference type="SAM" id="Coils"/>
    </source>
</evidence>
<evidence type="ECO:0000256" key="18">
    <source>
        <dbReference type="SAM" id="MobiDB-lite"/>
    </source>
</evidence>
<evidence type="ECO:0000256" key="10">
    <source>
        <dbReference type="ARBA" id="ARBA00022737"/>
    </source>
</evidence>
<evidence type="ECO:0000256" key="8">
    <source>
        <dbReference type="ARBA" id="ARBA00022618"/>
    </source>
</evidence>
<dbReference type="InterPro" id="IPR057546">
    <property type="entry name" value="HEAT_GCN1"/>
</dbReference>
<dbReference type="EMBL" id="VYZU01088773">
    <property type="protein sequence ID" value="NXY91164.1"/>
    <property type="molecule type" value="Genomic_DNA"/>
</dbReference>
<comment type="subcellular location">
    <subcellularLocation>
        <location evidence="4">Chromosome</location>
        <location evidence="4">Centromere</location>
        <location evidence="4">Kinetochore</location>
    </subcellularLocation>
    <subcellularLocation>
        <location evidence="2">Cytoplasm</location>
        <location evidence="2">Cytoskeleton</location>
        <location evidence="2">Microtubule organizing center</location>
        <location evidence="2">Centrosome</location>
    </subcellularLocation>
    <subcellularLocation>
        <location evidence="1">Cytoplasm</location>
        <location evidence="1">Cytoskeleton</location>
        <location evidence="1">Spindle</location>
    </subcellularLocation>
    <subcellularLocation>
        <location evidence="3">Golgi apparatus</location>
        <location evidence="3">trans-Golgi network</location>
    </subcellularLocation>
</comment>
<dbReference type="FunFam" id="1.25.10.10:FF:000006">
    <property type="entry name" value="CLIP-associating protein 1 isoform 2"/>
    <property type="match status" value="1"/>
</dbReference>
<feature type="region of interest" description="Disordered" evidence="18">
    <location>
        <begin position="1081"/>
        <end position="1104"/>
    </location>
</feature>
<keyword evidence="7" id="KW-0963">Cytoplasm</keyword>
<keyword evidence="9" id="KW-0493">Microtubule</keyword>
<dbReference type="InterPro" id="IPR048491">
    <property type="entry name" value="XMAP215_CLASP_TOG"/>
</dbReference>
<evidence type="ECO:0000259" key="19">
    <source>
        <dbReference type="SMART" id="SM01349"/>
    </source>
</evidence>
<dbReference type="InterPro" id="IPR034085">
    <property type="entry name" value="TOG"/>
</dbReference>
<dbReference type="SMART" id="SM01349">
    <property type="entry name" value="TOG"/>
    <property type="match status" value="4"/>
</dbReference>
<dbReference type="Proteomes" id="UP000586704">
    <property type="component" value="Unassembled WGS sequence"/>
</dbReference>
<evidence type="ECO:0000256" key="6">
    <source>
        <dbReference type="ARBA" id="ARBA00022454"/>
    </source>
</evidence>
<dbReference type="GO" id="GO:0000776">
    <property type="term" value="C:kinetochore"/>
    <property type="evidence" value="ECO:0007669"/>
    <property type="project" value="UniProtKB-KW"/>
</dbReference>
<feature type="region of interest" description="Disordered" evidence="18">
    <location>
        <begin position="178"/>
        <end position="232"/>
    </location>
</feature>
<feature type="compositionally biased region" description="Gly residues" evidence="18">
    <location>
        <begin position="215"/>
        <end position="231"/>
    </location>
</feature>
<evidence type="ECO:0000256" key="13">
    <source>
        <dbReference type="ARBA" id="ARBA00023034"/>
    </source>
</evidence>
<organism evidence="20 21">
    <name type="scientific">Ceyx cyanopectus</name>
    <name type="common">Indigo-banded kingfisher</name>
    <dbReference type="NCBI Taxonomy" id="390723"/>
    <lineage>
        <taxon>Eukaryota</taxon>
        <taxon>Metazoa</taxon>
        <taxon>Chordata</taxon>
        <taxon>Craniata</taxon>
        <taxon>Vertebrata</taxon>
        <taxon>Euteleostomi</taxon>
        <taxon>Archelosauria</taxon>
        <taxon>Archosauria</taxon>
        <taxon>Dinosauria</taxon>
        <taxon>Saurischia</taxon>
        <taxon>Theropoda</taxon>
        <taxon>Coelurosauria</taxon>
        <taxon>Aves</taxon>
        <taxon>Neognathae</taxon>
        <taxon>Neoaves</taxon>
        <taxon>Telluraves</taxon>
        <taxon>Coraciimorphae</taxon>
        <taxon>Coraciiformes</taxon>
        <taxon>Alcedinidae</taxon>
        <taxon>Ceyx</taxon>
    </lineage>
</organism>
<dbReference type="InterPro" id="IPR016024">
    <property type="entry name" value="ARM-type_fold"/>
</dbReference>
<dbReference type="GO" id="GO:0005794">
    <property type="term" value="C:Golgi apparatus"/>
    <property type="evidence" value="ECO:0007669"/>
    <property type="project" value="UniProtKB-SubCell"/>
</dbReference>
<dbReference type="Pfam" id="PF12348">
    <property type="entry name" value="CLASP_N"/>
    <property type="match status" value="1"/>
</dbReference>
<feature type="compositionally biased region" description="Low complexity" evidence="18">
    <location>
        <begin position="484"/>
        <end position="506"/>
    </location>
</feature>
<dbReference type="GO" id="GO:0040001">
    <property type="term" value="P:establishment of mitotic spindle localization"/>
    <property type="evidence" value="ECO:0007669"/>
    <property type="project" value="TreeGrafter"/>
</dbReference>
<keyword evidence="6" id="KW-0158">Chromosome</keyword>
<evidence type="ECO:0000256" key="15">
    <source>
        <dbReference type="ARBA" id="ARBA00023306"/>
    </source>
</evidence>
<keyword evidence="14" id="KW-0206">Cytoskeleton</keyword>
<feature type="compositionally biased region" description="Low complexity" evidence="18">
    <location>
        <begin position="602"/>
        <end position="619"/>
    </location>
</feature>
<feature type="region of interest" description="Disordered" evidence="18">
    <location>
        <begin position="637"/>
        <end position="709"/>
    </location>
</feature>
<feature type="region of interest" description="Disordered" evidence="18">
    <location>
        <begin position="482"/>
        <end position="506"/>
    </location>
</feature>
<dbReference type="FunFam" id="1.25.10.10:FF:000005">
    <property type="entry name" value="CLIP-associating protein 1 isoform 2"/>
    <property type="match status" value="1"/>
</dbReference>
<comment type="similarity">
    <text evidence="5">Belongs to the CLASP family.</text>
</comment>
<keyword evidence="17" id="KW-0175">Coiled coil</keyword>
<evidence type="ECO:0000256" key="14">
    <source>
        <dbReference type="ARBA" id="ARBA00023212"/>
    </source>
</evidence>
<dbReference type="GO" id="GO:0005813">
    <property type="term" value="C:centrosome"/>
    <property type="evidence" value="ECO:0007669"/>
    <property type="project" value="UniProtKB-SubCell"/>
</dbReference>
<dbReference type="SUPFAM" id="SSF48371">
    <property type="entry name" value="ARM repeat"/>
    <property type="match status" value="2"/>
</dbReference>
<feature type="domain" description="TOG" evidence="19">
    <location>
        <begin position="777"/>
        <end position="1014"/>
    </location>
</feature>
<evidence type="ECO:0000256" key="2">
    <source>
        <dbReference type="ARBA" id="ARBA00004300"/>
    </source>
</evidence>
<keyword evidence="8" id="KW-0132">Cell division</keyword>
<dbReference type="InterPro" id="IPR024395">
    <property type="entry name" value="CLASP_N_dom"/>
</dbReference>
<dbReference type="Gene3D" id="1.25.10.10">
    <property type="entry name" value="Leucine-rich Repeat Variant"/>
    <property type="match status" value="4"/>
</dbReference>
<evidence type="ECO:0000256" key="16">
    <source>
        <dbReference type="ARBA" id="ARBA00023328"/>
    </source>
</evidence>
<dbReference type="GO" id="GO:0005881">
    <property type="term" value="C:cytoplasmic microtubule"/>
    <property type="evidence" value="ECO:0007669"/>
    <property type="project" value="TreeGrafter"/>
</dbReference>
<feature type="compositionally biased region" description="Basic and acidic residues" evidence="18">
    <location>
        <begin position="1084"/>
        <end position="1101"/>
    </location>
</feature>
<feature type="non-terminal residue" evidence="20">
    <location>
        <position position="1423"/>
    </location>
</feature>
<dbReference type="GO" id="GO:0008017">
    <property type="term" value="F:microtubule binding"/>
    <property type="evidence" value="ECO:0007669"/>
    <property type="project" value="TreeGrafter"/>
</dbReference>
<dbReference type="PANTHER" id="PTHR21567">
    <property type="entry name" value="CLASP"/>
    <property type="match status" value="1"/>
</dbReference>
<dbReference type="InterPro" id="IPR011989">
    <property type="entry name" value="ARM-like"/>
</dbReference>
<evidence type="ECO:0000313" key="20">
    <source>
        <dbReference type="EMBL" id="NXY91164.1"/>
    </source>
</evidence>
<keyword evidence="12" id="KW-0995">Kinetochore</keyword>
<evidence type="ECO:0000256" key="9">
    <source>
        <dbReference type="ARBA" id="ARBA00022701"/>
    </source>
</evidence>
<keyword evidence="11" id="KW-0498">Mitosis</keyword>
<evidence type="ECO:0000256" key="7">
    <source>
        <dbReference type="ARBA" id="ARBA00022490"/>
    </source>
</evidence>
<keyword evidence="10" id="KW-0677">Repeat</keyword>
<evidence type="ECO:0000313" key="21">
    <source>
        <dbReference type="Proteomes" id="UP000586704"/>
    </source>
</evidence>
<gene>
    <name evidence="20" type="primary">Clasp2</name>
    <name evidence="20" type="ORF">CEYCYA_R08217</name>
</gene>
<evidence type="ECO:0000256" key="4">
    <source>
        <dbReference type="ARBA" id="ARBA00004629"/>
    </source>
</evidence>
<evidence type="ECO:0000256" key="11">
    <source>
        <dbReference type="ARBA" id="ARBA00022776"/>
    </source>
</evidence>
<protein>
    <submittedName>
        <fullName evidence="20">CLAP2 protein</fullName>
    </submittedName>
</protein>
<dbReference type="GO" id="GO:0090307">
    <property type="term" value="P:mitotic spindle assembly"/>
    <property type="evidence" value="ECO:0007669"/>
    <property type="project" value="TreeGrafter"/>
</dbReference>
<dbReference type="OrthoDB" id="46159at2759"/>
<evidence type="ECO:0000256" key="12">
    <source>
        <dbReference type="ARBA" id="ARBA00022838"/>
    </source>
</evidence>
<reference evidence="20 21" key="1">
    <citation type="submission" date="2020-02" db="EMBL/GenBank/DDBJ databases">
        <title>Bird 10,000 Genomes (B10K) Project - Family phase.</title>
        <authorList>
            <person name="Zhang G."/>
        </authorList>
    </citation>
    <scope>NUCLEOTIDE SEQUENCE [LARGE SCALE GENOMIC DNA]</scope>
    <source>
        <strain evidence="20">B10K-DU-013-51</strain>
        <tissue evidence="20">Mixed tissue sample</tissue>
    </source>
</reference>
<evidence type="ECO:0000256" key="3">
    <source>
        <dbReference type="ARBA" id="ARBA00004601"/>
    </source>
</evidence>
<feature type="region of interest" description="Disordered" evidence="18">
    <location>
        <begin position="583"/>
        <end position="619"/>
    </location>
</feature>
<evidence type="ECO:0000256" key="5">
    <source>
        <dbReference type="ARBA" id="ARBA00009549"/>
    </source>
</evidence>
<sequence>QVALLGLDVLGAFVDRLSGRFKPYIGTVLLPLIDRMGDAKDQVREQAQNLILKLMDKAAPPMYVWERLAVGFKHKNYRSREGVCLCLTATLNIYGAQPLILSKLVPHLCTAFGDSNSQVRDAAILAIVEVYRHVGDKVRVDLAKRGIPPGRLQTIFAKFDEVRNTGNMILSSINDKSFDDEESVDGNRPSAASAFKVPAPKKPGNPSSSARKPGSAGGPKVGGSSKEGGAGAVDEDDFIKAFTDVPTVQIYSSRELEETLNKIREILSDDKHDWDQRTNALKKVRSLLVAGAAQYDGFFQHLRLLDGAFKLSAKDLRSQVVREACITVAHLSTVLGNKFDHGAEAIVPTLFNLVPNSAKVMATSGCAAIRFIIRHTHVPRLIPLITSNCTSKSVAVRRRSFEFLDLLLQEWQTHSLERHAAVLVETIKKGIHDADAEARVEARKAYLGLRNHFPGEAETLYNSLEPPYQRSLQTYLKNSGSIASLPQSDRSSSSSQESLNRPLSSKWSAASSASLAGRVSGSSKSAPGLGTLQRSRSDIDVNAAAGAKARHAAGQPGAGRLSAAGLPPGSYASLGRIRTKLSTPVAIGNSKTDSRGRSRTKVVSQSQPGSRSGSPGRVLTTTTLSTLNTGVQRVLVNPATAQKRSKIPRSQGCSREASPSRLSVARGSRIPRPSVSQGCSREASRESSRDTSPVRSFPPLGTGFGISQSSRLSSSVSAMRVLNTGSDVEEAVADALKKPVRRRYESYGMYSDDDANSDASSACSERSYSSRNGSIPTYMRQTEDVAEVLNRCASSNWSERKEGLLGLQNLLKNQRTLSRVELKRLCEIFTRMFADPHSKVFSMFLETLVDFIQVHKEDLQDWLFVLLTQLLKKMGADLLGSVQAKVQKALDVTRESFPNDLQFSILMRFTVDQTQTPSLKVKVAILKYIETLAQQMDPGDFVNSSETRLAVSRIITWTTEPKSSDVRKAAQSVLIALFELNTPEFTMLLGALPKTFQDGATKLLHNHLRNTGNSGQGSMGSPLTRPTPRSPASWSSPLTSPTNTSQNTLSPSAFDYDTENMNSEDIYSSLRGVTEAIQNFSFRSQEDMNEPVKRDSKKDGDDSICSASGLVDLRAGGSGSDTGRTALDNKTSLLNTMPTHSSPRARDYNPYNYSDGISSFNKSALKEAMFDDDAEQFPDEPSMDHSDLVAELLKELSNHNERVEERKAALYELMKLTQEESFGVWDEHFKTILLLLLETLGDKEHAIRALALKVLREILRNQPARFKNYAELTIMKTLEAHKDPHKEVVRSAEEAASMLATSISPDQCIKVLCPIIQTADYPINLAAIKMQTKVIERVSKETLTQLLPEIVPGLIQGYDNSESSVRKACVFCLVAIHAVIGDELKPHLSQLTGSKMKLLNLYIKRAQTGSAPGDAMAEMSGQS</sequence>
<feature type="coiled-coil region" evidence="17">
    <location>
        <begin position="1189"/>
        <end position="1220"/>
    </location>
</feature>
<dbReference type="Pfam" id="PF23271">
    <property type="entry name" value="HEAT_GCN1"/>
    <property type="match status" value="1"/>
</dbReference>
<dbReference type="Pfam" id="PF21040">
    <property type="entry name" value="CEP104-like_TOG"/>
    <property type="match status" value="1"/>
</dbReference>
<dbReference type="PANTHER" id="PTHR21567:SF30">
    <property type="entry name" value="CLIP-ASSOCIATING PROTEIN 2"/>
    <property type="match status" value="1"/>
</dbReference>
<dbReference type="GO" id="GO:0072686">
    <property type="term" value="C:mitotic spindle"/>
    <property type="evidence" value="ECO:0007669"/>
    <property type="project" value="TreeGrafter"/>
</dbReference>
<name>A0A7L4NS86_9AVES</name>
<feature type="non-terminal residue" evidence="20">
    <location>
        <position position="1"/>
    </location>
</feature>
<feature type="domain" description="TOG" evidence="19">
    <location>
        <begin position="1179"/>
        <end position="1412"/>
    </location>
</feature>
<dbReference type="FunFam" id="1.25.10.10:FF:000001">
    <property type="entry name" value="CLIP-associating protein 1 isoform 2"/>
    <property type="match status" value="1"/>
</dbReference>
<dbReference type="GO" id="GO:0051301">
    <property type="term" value="P:cell division"/>
    <property type="evidence" value="ECO:0007669"/>
    <property type="project" value="UniProtKB-KW"/>
</dbReference>
<feature type="domain" description="TOG" evidence="19">
    <location>
        <begin position="252"/>
        <end position="485"/>
    </location>
</feature>